<dbReference type="SUPFAM" id="SSF53187">
    <property type="entry name" value="Zn-dependent exopeptidases"/>
    <property type="match status" value="1"/>
</dbReference>
<dbReference type="Proteomes" id="UP001582793">
    <property type="component" value="Unassembled WGS sequence"/>
</dbReference>
<dbReference type="InterPro" id="IPR007484">
    <property type="entry name" value="Peptidase_M28"/>
</dbReference>
<dbReference type="Gene3D" id="3.40.630.10">
    <property type="entry name" value="Zn peptidases"/>
    <property type="match status" value="2"/>
</dbReference>
<protein>
    <submittedName>
        <fullName evidence="3">M28 family peptidase</fullName>
    </submittedName>
</protein>
<dbReference type="Pfam" id="PF04389">
    <property type="entry name" value="Peptidase_M28"/>
    <property type="match status" value="1"/>
</dbReference>
<reference evidence="3 4" key="1">
    <citation type="submission" date="2024-04" db="EMBL/GenBank/DDBJ databases">
        <title>Polymorphospora sp. isolated from Baiyangdian Lake in Xiong'an New Area.</title>
        <authorList>
            <person name="Zhang X."/>
            <person name="Liu J."/>
        </authorList>
    </citation>
    <scope>NUCLEOTIDE SEQUENCE [LARGE SCALE GENOMIC DNA]</scope>
    <source>
        <strain evidence="3 4">2-325</strain>
    </source>
</reference>
<keyword evidence="4" id="KW-1185">Reference proteome</keyword>
<proteinExistence type="predicted"/>
<evidence type="ECO:0000256" key="1">
    <source>
        <dbReference type="SAM" id="MobiDB-lite"/>
    </source>
</evidence>
<comment type="caution">
    <text evidence="3">The sequence shown here is derived from an EMBL/GenBank/DDBJ whole genome shotgun (WGS) entry which is preliminary data.</text>
</comment>
<organism evidence="3 4">
    <name type="scientific">Polymorphospora lycopeni</name>
    <dbReference type="NCBI Taxonomy" id="3140240"/>
    <lineage>
        <taxon>Bacteria</taxon>
        <taxon>Bacillati</taxon>
        <taxon>Actinomycetota</taxon>
        <taxon>Actinomycetes</taxon>
        <taxon>Micromonosporales</taxon>
        <taxon>Micromonosporaceae</taxon>
        <taxon>Polymorphospora</taxon>
    </lineage>
</organism>
<evidence type="ECO:0000313" key="3">
    <source>
        <dbReference type="EMBL" id="MFB6394322.1"/>
    </source>
</evidence>
<accession>A0ABV5CQX0</accession>
<name>A0ABV5CQX0_9ACTN</name>
<dbReference type="EMBL" id="JBCGDC010000035">
    <property type="protein sequence ID" value="MFB6394322.1"/>
    <property type="molecule type" value="Genomic_DNA"/>
</dbReference>
<feature type="domain" description="Peptidase M28" evidence="2">
    <location>
        <begin position="274"/>
        <end position="459"/>
    </location>
</feature>
<feature type="region of interest" description="Disordered" evidence="1">
    <location>
        <begin position="1"/>
        <end position="63"/>
    </location>
</feature>
<dbReference type="RefSeq" id="WP_375734512.1">
    <property type="nucleotide sequence ID" value="NZ_JBCGDC010000035.1"/>
</dbReference>
<evidence type="ECO:0000259" key="2">
    <source>
        <dbReference type="Pfam" id="PF04389"/>
    </source>
</evidence>
<feature type="compositionally biased region" description="Low complexity" evidence="1">
    <location>
        <begin position="17"/>
        <end position="33"/>
    </location>
</feature>
<gene>
    <name evidence="3" type="ORF">AAFH96_14565</name>
</gene>
<sequence length="474" mass="48882">MRRAEATGGFAEDPDEALAATTPAPRRTVPPHTDGVALFPDASGRTGEQPTDHGPLPPTNVPVSTANTVRALDLVLAQMSARRMTTTVNCLADKRFAGRQAGTPGGVAARAWLADQLAELNATVAVAPFDAPRVPEVYAAPQVRWNDGRALREPVFGRDVGLHLTSSDAPLIRRGELAVAGQGDPTGRWLVVPAAMSVFDAYGHAGRSCGLLLPGSTGIDGWLTTTLAGTDAGPLPMLVLEPNLHAAVHGAAAQRRGWWSANAPIRRLDLTAANIHASFATARDADLEILLTAHFDGVGDVPGLRQPAASHAGGVAVVLEAARLLAAAPPPRTALRVALLDAEALGGRGAAHHAATLASDGARPLVISIDGAGLVRRAAHVGAGGDAHRLLATVDQAGRHVCLPLSPRPLISDDRRYAAAGLATVGIGAGMGGDHSPADTPDRVQPASLVALARLVVATVWLTARHAARFRRAA</sequence>
<evidence type="ECO:0000313" key="4">
    <source>
        <dbReference type="Proteomes" id="UP001582793"/>
    </source>
</evidence>